<dbReference type="SUPFAM" id="SSF53448">
    <property type="entry name" value="Nucleotide-diphospho-sugar transferases"/>
    <property type="match status" value="1"/>
</dbReference>
<sequence length="544" mass="63522">MGSKPSKRKPFTTLSLTFLSLTLMLIIFRSFRWKIEVPRKNINSISVRYPEWYRIIAQKLAQKRIRVGLVNVNNETSEDIGSAFVQGEAEIVKVNFNRAADHIQWGHLFPEWIDEDNPEEQKCPEIPMPRYNDYGEFDVIVASIPCPIGAEKGMGIRDVFRLQVNLVVANLLVRSSFEYHEYEMKFVVFLGSCSPMWEIFRCDDLFWDDGAWSIYRPDLRRLKQKVLMPVGTCQLARPFTESGQEGWRRYALNDALYQPREAYVTILHSSEAYVCGAIALAQSIIQSNSTKDLVLLADDSISKKSLQGLKAAGWKIKRITRIRSPHAAKGAYNEWNYSKLRIWHLIEYDKIIFIDSDFIVLRNLDEFFVYPQLSAVGNNGHIFNSGLMLVEPSKCAFQVVMGKRFTMASYNGGDQGFLNEVFTWWHRWPGRVNFLKFFGNTYDLIRPKIPMNLYTIHYLGVKPWMCYKDYDCNWDVVGFHKFASDLAHEKWWQVYDAMPKKLRPYCELSPRMDARIKKWRGKARNASLPDRHWEIRVKDPRMHA</sequence>
<dbReference type="InterPro" id="IPR002495">
    <property type="entry name" value="Glyco_trans_8"/>
</dbReference>
<dbReference type="PANTHER" id="PTHR11183">
    <property type="entry name" value="GLYCOGENIN SUBFAMILY MEMBER"/>
    <property type="match status" value="1"/>
</dbReference>
<evidence type="ECO:0000313" key="5">
    <source>
        <dbReference type="EMBL" id="CDP15517.1"/>
    </source>
</evidence>
<evidence type="ECO:0000256" key="3">
    <source>
        <dbReference type="ARBA" id="ARBA00023211"/>
    </source>
</evidence>
<keyword evidence="6" id="KW-1185">Reference proteome</keyword>
<dbReference type="PhylomeDB" id="A0A068V4L4"/>
<dbReference type="AlphaFoldDB" id="A0A068V4L4"/>
<keyword evidence="3" id="KW-0464">Manganese</keyword>
<keyword evidence="2" id="KW-0808">Transferase</keyword>
<dbReference type="OrthoDB" id="2014201at2759"/>
<evidence type="ECO:0000256" key="2">
    <source>
        <dbReference type="ARBA" id="ARBA00022679"/>
    </source>
</evidence>
<dbReference type="Gramene" id="CDP15517">
    <property type="protein sequence ID" value="CDP15517"/>
    <property type="gene ID" value="GSCOC_T00015375001"/>
</dbReference>
<dbReference type="InterPro" id="IPR050587">
    <property type="entry name" value="GNT1/Glycosyltrans_8"/>
</dbReference>
<reference evidence="6" key="1">
    <citation type="journal article" date="2014" name="Science">
        <title>The coffee genome provides insight into the convergent evolution of caffeine biosynthesis.</title>
        <authorList>
            <person name="Denoeud F."/>
            <person name="Carretero-Paulet L."/>
            <person name="Dereeper A."/>
            <person name="Droc G."/>
            <person name="Guyot R."/>
            <person name="Pietrella M."/>
            <person name="Zheng C."/>
            <person name="Alberti A."/>
            <person name="Anthony F."/>
            <person name="Aprea G."/>
            <person name="Aury J.M."/>
            <person name="Bento P."/>
            <person name="Bernard M."/>
            <person name="Bocs S."/>
            <person name="Campa C."/>
            <person name="Cenci A."/>
            <person name="Combes M.C."/>
            <person name="Crouzillat D."/>
            <person name="Da Silva C."/>
            <person name="Daddiego L."/>
            <person name="De Bellis F."/>
            <person name="Dussert S."/>
            <person name="Garsmeur O."/>
            <person name="Gayraud T."/>
            <person name="Guignon V."/>
            <person name="Jahn K."/>
            <person name="Jamilloux V."/>
            <person name="Joet T."/>
            <person name="Labadie K."/>
            <person name="Lan T."/>
            <person name="Leclercq J."/>
            <person name="Lepelley M."/>
            <person name="Leroy T."/>
            <person name="Li L.T."/>
            <person name="Librado P."/>
            <person name="Lopez L."/>
            <person name="Munoz A."/>
            <person name="Noel B."/>
            <person name="Pallavicini A."/>
            <person name="Perrotta G."/>
            <person name="Poncet V."/>
            <person name="Pot D."/>
            <person name="Priyono X."/>
            <person name="Rigoreau M."/>
            <person name="Rouard M."/>
            <person name="Rozas J."/>
            <person name="Tranchant-Dubreuil C."/>
            <person name="VanBuren R."/>
            <person name="Zhang Q."/>
            <person name="Andrade A.C."/>
            <person name="Argout X."/>
            <person name="Bertrand B."/>
            <person name="de Kochko A."/>
            <person name="Graziosi G."/>
            <person name="Henry R.J."/>
            <person name="Jayarama X."/>
            <person name="Ming R."/>
            <person name="Nagai C."/>
            <person name="Rounsley S."/>
            <person name="Sankoff D."/>
            <person name="Giuliano G."/>
            <person name="Albert V.A."/>
            <person name="Wincker P."/>
            <person name="Lashermes P."/>
        </authorList>
    </citation>
    <scope>NUCLEOTIDE SEQUENCE [LARGE SCALE GENOMIC DNA]</scope>
    <source>
        <strain evidence="6">cv. DH200-94</strain>
    </source>
</reference>
<dbReference type="FunCoup" id="A0A068V4L4">
    <property type="interactions" value="55"/>
</dbReference>
<dbReference type="OMA" id="KCPDLPM"/>
<dbReference type="InParanoid" id="A0A068V4L4"/>
<dbReference type="EMBL" id="HG739184">
    <property type="protein sequence ID" value="CDP15517.1"/>
    <property type="molecule type" value="Genomic_DNA"/>
</dbReference>
<dbReference type="EC" id="2.4.1.-" evidence="4"/>
<accession>A0A068V4L4</accession>
<evidence type="ECO:0000256" key="4">
    <source>
        <dbReference type="RuleBase" id="RU362027"/>
    </source>
</evidence>
<dbReference type="CDD" id="cd02537">
    <property type="entry name" value="GT8_Glycogenin"/>
    <property type="match status" value="1"/>
</dbReference>
<proteinExistence type="inferred from homology"/>
<evidence type="ECO:0000313" key="6">
    <source>
        <dbReference type="Proteomes" id="UP000295252"/>
    </source>
</evidence>
<dbReference type="Gene3D" id="3.90.550.10">
    <property type="entry name" value="Spore Coat Polysaccharide Biosynthesis Protein SpsA, Chain A"/>
    <property type="match status" value="1"/>
</dbReference>
<dbReference type="Pfam" id="PF01501">
    <property type="entry name" value="Glyco_transf_8"/>
    <property type="match status" value="1"/>
</dbReference>
<evidence type="ECO:0000256" key="1">
    <source>
        <dbReference type="ARBA" id="ARBA00022676"/>
    </source>
</evidence>
<dbReference type="InterPro" id="IPR029044">
    <property type="entry name" value="Nucleotide-diphossugar_trans"/>
</dbReference>
<protein>
    <recommendedName>
        <fullName evidence="4">Hexosyltransferase</fullName>
        <ecNumber evidence="4">2.4.1.-</ecNumber>
    </recommendedName>
</protein>
<dbReference type="STRING" id="49390.A0A068V4L4"/>
<dbReference type="Proteomes" id="UP000295252">
    <property type="component" value="Chromosome IV"/>
</dbReference>
<keyword evidence="1" id="KW-0328">Glycosyltransferase</keyword>
<name>A0A068V4L4_COFCA</name>
<gene>
    <name evidence="5" type="ORF">GSCOC_T00015375001</name>
</gene>
<organism evidence="5 6">
    <name type="scientific">Coffea canephora</name>
    <name type="common">Robusta coffee</name>
    <dbReference type="NCBI Taxonomy" id="49390"/>
    <lineage>
        <taxon>Eukaryota</taxon>
        <taxon>Viridiplantae</taxon>
        <taxon>Streptophyta</taxon>
        <taxon>Embryophyta</taxon>
        <taxon>Tracheophyta</taxon>
        <taxon>Spermatophyta</taxon>
        <taxon>Magnoliopsida</taxon>
        <taxon>eudicotyledons</taxon>
        <taxon>Gunneridae</taxon>
        <taxon>Pentapetalae</taxon>
        <taxon>asterids</taxon>
        <taxon>lamiids</taxon>
        <taxon>Gentianales</taxon>
        <taxon>Rubiaceae</taxon>
        <taxon>Ixoroideae</taxon>
        <taxon>Gardenieae complex</taxon>
        <taxon>Bertiereae - Coffeeae clade</taxon>
        <taxon>Coffeeae</taxon>
        <taxon>Coffea</taxon>
    </lineage>
</organism>
<comment type="similarity">
    <text evidence="4">Belongs to the glycosyltransferase 8 family.</text>
</comment>
<dbReference type="GO" id="GO:0016757">
    <property type="term" value="F:glycosyltransferase activity"/>
    <property type="evidence" value="ECO:0007669"/>
    <property type="project" value="UniProtKB-KW"/>
</dbReference>